<dbReference type="PIRSF" id="PIRSF015761">
    <property type="entry name" value="Protein_L"/>
    <property type="match status" value="1"/>
</dbReference>
<organism evidence="14 15">
    <name type="scientific">Coralloluteibacterium thermophilum</name>
    <dbReference type="NCBI Taxonomy" id="2707049"/>
    <lineage>
        <taxon>Bacteria</taxon>
        <taxon>Pseudomonadati</taxon>
        <taxon>Pseudomonadota</taxon>
        <taxon>Gammaproteobacteria</taxon>
        <taxon>Lysobacterales</taxon>
        <taxon>Lysobacteraceae</taxon>
        <taxon>Coralloluteibacterium</taxon>
    </lineage>
</organism>
<dbReference type="InterPro" id="IPR043129">
    <property type="entry name" value="ATPase_NBD"/>
</dbReference>
<sequence length="393" mass="40871">MSRLVVRLRPASAGSAAPEWEWWPAGRRAEARPGLPPPARDARRTLQVLVPAEDVLLLATPRVGGTARQRARAVPFAIEEQLAAPVEHMHVAWCELDAARLHVAAVERARLRAWLAPLAAAGLAPDSLLPDVLVLPGPAEGAAHVRLDRDRALLRLGPASAYAGAPSEVAAVLAPRARRLDRVVVEADAADAAASAAFVAAAGLDPQRVEHRPPGDDLPPPGAVPDLLQGEFAPPRRRAAAAGAWRWAAALAGAAVLLGVGGLALEREMLAARVAEQRAEMEALYRRAVPQAVRVVDPAMQLRAAADGAERTADPALALLARAAPVLAADGCCTLDAVDYRAGALELTLVAPDLAALDGLRGSLAATGARAELTQATLGTRGVEGRLRLGGAR</sequence>
<dbReference type="EMBL" id="JBHSGG010000048">
    <property type="protein sequence ID" value="MFC4729615.1"/>
    <property type="molecule type" value="Genomic_DNA"/>
</dbReference>
<evidence type="ECO:0000259" key="13">
    <source>
        <dbReference type="Pfam" id="PF12693"/>
    </source>
</evidence>
<comment type="subcellular location">
    <subcellularLocation>
        <location evidence="1">Cell inner membrane</location>
        <topology evidence="1">Single-pass membrane protein</topology>
    </subcellularLocation>
</comment>
<evidence type="ECO:0000313" key="14">
    <source>
        <dbReference type="EMBL" id="MFC4729615.1"/>
    </source>
</evidence>
<protein>
    <recommendedName>
        <fullName evidence="10">Type II secretion system protein L</fullName>
        <shortName evidence="10">T2SS protein L</shortName>
    </recommendedName>
</protein>
<proteinExistence type="inferred from homology"/>
<dbReference type="Pfam" id="PF12693">
    <property type="entry name" value="GspL_C"/>
    <property type="match status" value="1"/>
</dbReference>
<dbReference type="SUPFAM" id="SSF53067">
    <property type="entry name" value="Actin-like ATPase domain"/>
    <property type="match status" value="1"/>
</dbReference>
<reference evidence="15" key="1">
    <citation type="journal article" date="2019" name="Int. J. Syst. Evol. Microbiol.">
        <title>The Global Catalogue of Microorganisms (GCM) 10K type strain sequencing project: providing services to taxonomists for standard genome sequencing and annotation.</title>
        <authorList>
            <consortium name="The Broad Institute Genomics Platform"/>
            <consortium name="The Broad Institute Genome Sequencing Center for Infectious Disease"/>
            <person name="Wu L."/>
            <person name="Ma J."/>
        </authorList>
    </citation>
    <scope>NUCLEOTIDE SEQUENCE [LARGE SCALE GENOMIC DNA]</scope>
    <source>
        <strain evidence="15">CGMCC 1.13574</strain>
    </source>
</reference>
<evidence type="ECO:0000256" key="8">
    <source>
        <dbReference type="ARBA" id="ARBA00022989"/>
    </source>
</evidence>
<evidence type="ECO:0000256" key="10">
    <source>
        <dbReference type="PIRNR" id="PIRNR015761"/>
    </source>
</evidence>
<gene>
    <name evidence="14" type="primary">gspL</name>
    <name evidence="14" type="ORF">ACFO3Q_15705</name>
</gene>
<evidence type="ECO:0000256" key="1">
    <source>
        <dbReference type="ARBA" id="ARBA00004377"/>
    </source>
</evidence>
<name>A0ABV9NQQ7_9GAMM</name>
<keyword evidence="8 11" id="KW-1133">Transmembrane helix</keyword>
<keyword evidence="3 10" id="KW-0813">Transport</keyword>
<evidence type="ECO:0000256" key="5">
    <source>
        <dbReference type="ARBA" id="ARBA00022519"/>
    </source>
</evidence>
<accession>A0ABV9NQQ7</accession>
<keyword evidence="15" id="KW-1185">Reference proteome</keyword>
<comment type="function">
    <text evidence="10">Inner membrane component of the type II secretion system required for the energy-dependent secretion of extracellular factors such as proteases and toxins from the periplasm.</text>
</comment>
<feature type="domain" description="GspL periplasmic" evidence="13">
    <location>
        <begin position="243"/>
        <end position="367"/>
    </location>
</feature>
<evidence type="ECO:0000256" key="2">
    <source>
        <dbReference type="ARBA" id="ARBA00005318"/>
    </source>
</evidence>
<comment type="caution">
    <text evidence="14">The sequence shown here is derived from an EMBL/GenBank/DDBJ whole genome shotgun (WGS) entry which is preliminary data.</text>
</comment>
<dbReference type="InterPro" id="IPR025691">
    <property type="entry name" value="GspL_pp_dom"/>
</dbReference>
<evidence type="ECO:0000256" key="7">
    <source>
        <dbReference type="ARBA" id="ARBA00022927"/>
    </source>
</evidence>
<dbReference type="Gene3D" id="3.30.420.380">
    <property type="match status" value="1"/>
</dbReference>
<keyword evidence="7 10" id="KW-0653">Protein transport</keyword>
<evidence type="ECO:0000256" key="6">
    <source>
        <dbReference type="ARBA" id="ARBA00022692"/>
    </source>
</evidence>
<evidence type="ECO:0000256" key="4">
    <source>
        <dbReference type="ARBA" id="ARBA00022475"/>
    </source>
</evidence>
<keyword evidence="4" id="KW-1003">Cell membrane</keyword>
<feature type="transmembrane region" description="Helical" evidence="11">
    <location>
        <begin position="244"/>
        <end position="265"/>
    </location>
</feature>
<evidence type="ECO:0000259" key="12">
    <source>
        <dbReference type="Pfam" id="PF05134"/>
    </source>
</evidence>
<evidence type="ECO:0000313" key="15">
    <source>
        <dbReference type="Proteomes" id="UP001595892"/>
    </source>
</evidence>
<keyword evidence="6 11" id="KW-0812">Transmembrane</keyword>
<comment type="similarity">
    <text evidence="2 10">Belongs to the GSP L family.</text>
</comment>
<feature type="domain" description="GspL cytoplasmic actin-ATPase-like" evidence="12">
    <location>
        <begin position="43"/>
        <end position="170"/>
    </location>
</feature>
<dbReference type="RefSeq" id="WP_377005643.1">
    <property type="nucleotide sequence ID" value="NZ_JBHSGG010000048.1"/>
</dbReference>
<dbReference type="NCBIfam" id="TIGR01709">
    <property type="entry name" value="typeII_sec_gspL"/>
    <property type="match status" value="1"/>
</dbReference>
<dbReference type="InterPro" id="IPR024230">
    <property type="entry name" value="GspL_cyto_dom"/>
</dbReference>
<evidence type="ECO:0000256" key="3">
    <source>
        <dbReference type="ARBA" id="ARBA00022448"/>
    </source>
</evidence>
<keyword evidence="9 11" id="KW-0472">Membrane</keyword>
<dbReference type="Proteomes" id="UP001595892">
    <property type="component" value="Unassembled WGS sequence"/>
</dbReference>
<keyword evidence="5" id="KW-0997">Cell inner membrane</keyword>
<evidence type="ECO:0000256" key="11">
    <source>
        <dbReference type="SAM" id="Phobius"/>
    </source>
</evidence>
<dbReference type="InterPro" id="IPR007812">
    <property type="entry name" value="T2SS_protein-GspL"/>
</dbReference>
<dbReference type="Pfam" id="PF05134">
    <property type="entry name" value="T2SSL"/>
    <property type="match status" value="1"/>
</dbReference>
<evidence type="ECO:0000256" key="9">
    <source>
        <dbReference type="ARBA" id="ARBA00023136"/>
    </source>
</evidence>